<proteinExistence type="predicted"/>
<evidence type="ECO:0000313" key="3">
    <source>
        <dbReference type="Proteomes" id="UP000244912"/>
    </source>
</evidence>
<keyword evidence="1" id="KW-1133">Transmembrane helix</keyword>
<dbReference type="RefSeq" id="WP_108894186.1">
    <property type="nucleotide sequence ID" value="NZ_ONZF01000004.1"/>
</dbReference>
<organism evidence="2 3">
    <name type="scientific">Palleronia abyssalis</name>
    <dbReference type="NCBI Taxonomy" id="1501240"/>
    <lineage>
        <taxon>Bacteria</taxon>
        <taxon>Pseudomonadati</taxon>
        <taxon>Pseudomonadota</taxon>
        <taxon>Alphaproteobacteria</taxon>
        <taxon>Rhodobacterales</taxon>
        <taxon>Roseobacteraceae</taxon>
        <taxon>Palleronia</taxon>
    </lineage>
</organism>
<reference evidence="2 3" key="1">
    <citation type="submission" date="2018-03" db="EMBL/GenBank/DDBJ databases">
        <authorList>
            <person name="Keele B.F."/>
        </authorList>
    </citation>
    <scope>NUCLEOTIDE SEQUENCE [LARGE SCALE GENOMIC DNA]</scope>
    <source>
        <strain evidence="2 3">CECT 8504</strain>
    </source>
</reference>
<accession>A0A2R8BW07</accession>
<evidence type="ECO:0000313" key="2">
    <source>
        <dbReference type="EMBL" id="SPJ24349.1"/>
    </source>
</evidence>
<feature type="transmembrane region" description="Helical" evidence="1">
    <location>
        <begin position="5"/>
        <end position="26"/>
    </location>
</feature>
<dbReference type="Proteomes" id="UP000244912">
    <property type="component" value="Unassembled WGS sequence"/>
</dbReference>
<name>A0A2R8BW07_9RHOB</name>
<gene>
    <name evidence="2" type="ORF">PAA8504_02177</name>
</gene>
<sequence length="74" mass="7967">MRGVLFHIMAGIVAASGFLGALYAFNTAGVRGVGTTEIASIFALTALFFLSVQLILVRLSSEPEPQRLRIRSSR</sequence>
<keyword evidence="1" id="KW-0812">Transmembrane</keyword>
<evidence type="ECO:0000256" key="1">
    <source>
        <dbReference type="SAM" id="Phobius"/>
    </source>
</evidence>
<feature type="transmembrane region" description="Helical" evidence="1">
    <location>
        <begin position="38"/>
        <end position="59"/>
    </location>
</feature>
<protein>
    <submittedName>
        <fullName evidence="2">Uncharacterized protein</fullName>
    </submittedName>
</protein>
<dbReference type="EMBL" id="ONZF01000004">
    <property type="protein sequence ID" value="SPJ24349.1"/>
    <property type="molecule type" value="Genomic_DNA"/>
</dbReference>
<dbReference type="AlphaFoldDB" id="A0A2R8BW07"/>
<keyword evidence="1" id="KW-0472">Membrane</keyword>
<keyword evidence="3" id="KW-1185">Reference proteome</keyword>